<evidence type="ECO:0000259" key="2">
    <source>
        <dbReference type="Pfam" id="PF04961"/>
    </source>
</evidence>
<name>A0A7G1G2V9_9BACT</name>
<accession>A0A7G1G2V9</accession>
<evidence type="ECO:0000313" key="4">
    <source>
        <dbReference type="Proteomes" id="UP000516361"/>
    </source>
</evidence>
<dbReference type="GO" id="GO:0016787">
    <property type="term" value="F:hydrolase activity"/>
    <property type="evidence" value="ECO:0007669"/>
    <property type="project" value="UniProtKB-KW"/>
</dbReference>
<sequence length="205" mass="22442">MFEEMKLNEFIDKVASSDPVPGGGSVSAMAGSTAAALSSMVSGLTIGKKKYAEVEEEIKEIKIKADELKDKLLKDIEKDSEAFDLVMKAFGMPKSTDEEKAKRKEAIQTSMKKAAEVPFDVAKSCFEVMKLAEVVVEKGNKNAITDGAVSAMLARTAVLGALYNVKINLDSIKDDDFVEKYSKEVKDLEEKTRELEEVILSKVGF</sequence>
<keyword evidence="1" id="KW-0175">Coiled coil</keyword>
<evidence type="ECO:0000313" key="3">
    <source>
        <dbReference type="EMBL" id="BBE30245.1"/>
    </source>
</evidence>
<proteinExistence type="predicted"/>
<dbReference type="SUPFAM" id="SSF101262">
    <property type="entry name" value="Methenyltetrahydrofolate cyclohydrolase-like"/>
    <property type="match status" value="1"/>
</dbReference>
<dbReference type="KEGG" id="ocy:OSSY52_03860"/>
<keyword evidence="4" id="KW-1185">Reference proteome</keyword>
<protein>
    <submittedName>
        <fullName evidence="3">Methenyltetrahydrofolate cyclohydrolase</fullName>
    </submittedName>
</protein>
<dbReference type="InterPro" id="IPR007044">
    <property type="entry name" value="Cyclodeamin/CycHdrlase"/>
</dbReference>
<evidence type="ECO:0000256" key="1">
    <source>
        <dbReference type="SAM" id="Coils"/>
    </source>
</evidence>
<gene>
    <name evidence="3" type="ORF">OSSY52_03860</name>
</gene>
<dbReference type="Proteomes" id="UP000516361">
    <property type="component" value="Chromosome"/>
</dbReference>
<reference evidence="3 4" key="1">
    <citation type="submission" date="2018-06" db="EMBL/GenBank/DDBJ databases">
        <title>Genome sequencing of Oceanotoga sp. sy52.</title>
        <authorList>
            <person name="Mori K."/>
        </authorList>
    </citation>
    <scope>NUCLEOTIDE SEQUENCE [LARGE SCALE GENOMIC DNA]</scope>
    <source>
        <strain evidence="4">sy52</strain>
    </source>
</reference>
<feature type="coiled-coil region" evidence="1">
    <location>
        <begin position="44"/>
        <end position="78"/>
    </location>
</feature>
<dbReference type="EMBL" id="AP018712">
    <property type="protein sequence ID" value="BBE30245.1"/>
    <property type="molecule type" value="Genomic_DNA"/>
</dbReference>
<keyword evidence="3" id="KW-0378">Hydrolase</keyword>
<dbReference type="AlphaFoldDB" id="A0A7G1G2V9"/>
<feature type="domain" description="Cyclodeaminase/cyclohydrolase" evidence="2">
    <location>
        <begin position="7"/>
        <end position="186"/>
    </location>
</feature>
<dbReference type="InterPro" id="IPR036178">
    <property type="entry name" value="Formintransfe-cycloase-like_sf"/>
</dbReference>
<dbReference type="InParanoid" id="A0A7G1G2V9"/>
<organism evidence="3 4">
    <name type="scientific">Tepiditoga spiralis</name>
    <dbReference type="NCBI Taxonomy" id="2108365"/>
    <lineage>
        <taxon>Bacteria</taxon>
        <taxon>Thermotogati</taxon>
        <taxon>Thermotogota</taxon>
        <taxon>Thermotogae</taxon>
        <taxon>Petrotogales</taxon>
        <taxon>Petrotogaceae</taxon>
        <taxon>Tepiditoga</taxon>
    </lineage>
</organism>
<dbReference type="Gene3D" id="1.20.120.680">
    <property type="entry name" value="Formiminotetrahydrofolate cyclodeaminase monomer, up-and-down helical bundle"/>
    <property type="match status" value="1"/>
</dbReference>
<dbReference type="Pfam" id="PF04961">
    <property type="entry name" value="FTCD_C"/>
    <property type="match status" value="1"/>
</dbReference>